<dbReference type="Proteomes" id="UP000831467">
    <property type="component" value="Chromosome"/>
</dbReference>
<evidence type="ECO:0000256" key="2">
    <source>
        <dbReference type="ARBA" id="ARBA00022692"/>
    </source>
</evidence>
<reference evidence="6 7" key="1">
    <citation type="submission" date="2021-06" db="EMBL/GenBank/DDBJ databases">
        <title>Genome-based taxonomic framework of Microbacterium strains isolated from marine environment, the description of four new species and reclassification of four preexisting species.</title>
        <authorList>
            <person name="Lee S.D."/>
            <person name="Kim S.-M."/>
            <person name="Byeon Y.-S."/>
            <person name="Yang H.L."/>
            <person name="Kim I.S."/>
        </authorList>
    </citation>
    <scope>NUCLEOTIDE SEQUENCE [LARGE SCALE GENOMIC DNA]</scope>
    <source>
        <strain evidence="6 7">SSW1-51</strain>
    </source>
</reference>
<evidence type="ECO:0000256" key="3">
    <source>
        <dbReference type="ARBA" id="ARBA00022989"/>
    </source>
</evidence>
<feature type="transmembrane region" description="Helical" evidence="5">
    <location>
        <begin position="98"/>
        <end position="116"/>
    </location>
</feature>
<evidence type="ECO:0000256" key="4">
    <source>
        <dbReference type="ARBA" id="ARBA00023136"/>
    </source>
</evidence>
<keyword evidence="7" id="KW-1185">Reference proteome</keyword>
<accession>A0ABY4IJL8</accession>
<name>A0ABY4IJL8_9MICO</name>
<gene>
    <name evidence="6" type="ORF">KV394_14700</name>
</gene>
<protein>
    <submittedName>
        <fullName evidence="6">Energy-coupling factor transporter transmembrane protein EcfT</fullName>
    </submittedName>
</protein>
<evidence type="ECO:0000313" key="6">
    <source>
        <dbReference type="EMBL" id="UPL12282.1"/>
    </source>
</evidence>
<keyword evidence="3 5" id="KW-1133">Transmembrane helix</keyword>
<dbReference type="EMBL" id="CP078076">
    <property type="protein sequence ID" value="UPL12282.1"/>
    <property type="molecule type" value="Genomic_DNA"/>
</dbReference>
<dbReference type="CDD" id="cd16914">
    <property type="entry name" value="EcfT"/>
    <property type="match status" value="1"/>
</dbReference>
<evidence type="ECO:0000313" key="7">
    <source>
        <dbReference type="Proteomes" id="UP000831467"/>
    </source>
</evidence>
<proteinExistence type="predicted"/>
<feature type="transmembrane region" description="Helical" evidence="5">
    <location>
        <begin position="70"/>
        <end position="91"/>
    </location>
</feature>
<feature type="transmembrane region" description="Helical" evidence="5">
    <location>
        <begin position="136"/>
        <end position="154"/>
    </location>
</feature>
<organism evidence="6 7">
    <name type="scientific">Microbacterium sufflavum</name>
    <dbReference type="NCBI Taxonomy" id="2851649"/>
    <lineage>
        <taxon>Bacteria</taxon>
        <taxon>Bacillati</taxon>
        <taxon>Actinomycetota</taxon>
        <taxon>Actinomycetes</taxon>
        <taxon>Micrococcales</taxon>
        <taxon>Microbacteriaceae</taxon>
        <taxon>Microbacterium</taxon>
    </lineage>
</organism>
<evidence type="ECO:0000256" key="5">
    <source>
        <dbReference type="SAM" id="Phobius"/>
    </source>
</evidence>
<keyword evidence="2 5" id="KW-0812">Transmembrane</keyword>
<dbReference type="Pfam" id="PF02361">
    <property type="entry name" value="CbiQ"/>
    <property type="match status" value="1"/>
</dbReference>
<dbReference type="RefSeq" id="WP_247981774.1">
    <property type="nucleotide sequence ID" value="NZ_CP078076.1"/>
</dbReference>
<dbReference type="InterPro" id="IPR003339">
    <property type="entry name" value="ABC/ECF_trnsptr_transmembrane"/>
</dbReference>
<dbReference type="PANTHER" id="PTHR33514:SF13">
    <property type="entry name" value="PROTEIN ABCI12, CHLOROPLASTIC"/>
    <property type="match status" value="1"/>
</dbReference>
<sequence>MISLYRPGTSVLHRLPAGMKLAGLVLCALGLTLLPPQPVVVSVALAATVVLYPLGGQSPRTLLVELWRLRWILLVLGVMLAVFVSPIAAWVGAGRVAALLLVAALVTMTTRMSDLLDVLQTVLRPLRRWGVDPEVVALTLSLTLTMVPVVAAFVHRLREAERARGVRLGPRAAVPLLVLTLRHADRVGDALAARGVA</sequence>
<evidence type="ECO:0000256" key="1">
    <source>
        <dbReference type="ARBA" id="ARBA00004141"/>
    </source>
</evidence>
<keyword evidence="4 5" id="KW-0472">Membrane</keyword>
<comment type="subcellular location">
    <subcellularLocation>
        <location evidence="1">Membrane</location>
        <topology evidence="1">Multi-pass membrane protein</topology>
    </subcellularLocation>
</comment>
<dbReference type="PANTHER" id="PTHR33514">
    <property type="entry name" value="PROTEIN ABCI12, CHLOROPLASTIC"/>
    <property type="match status" value="1"/>
</dbReference>